<reference evidence="3 4" key="1">
    <citation type="journal article" date="2012" name="Int. J. Syst. Evol. Microbiol.">
        <title>Flammeovirga pacifica sp. nov., isolated from deep-sea sediment.</title>
        <authorList>
            <person name="Xu H."/>
            <person name="Fu Y."/>
            <person name="Yang N."/>
            <person name="Ding Z."/>
            <person name="Lai Q."/>
            <person name="Zeng R."/>
        </authorList>
    </citation>
    <scope>NUCLEOTIDE SEQUENCE [LARGE SCALE GENOMIC DNA]</scope>
    <source>
        <strain evidence="4">DSM 24597 / LMG 26175 / WPAGA1</strain>
    </source>
</reference>
<feature type="domain" description="PG-1098 ferredoxin-like" evidence="2">
    <location>
        <begin position="279"/>
        <end position="322"/>
    </location>
</feature>
<dbReference type="STRING" id="915059.NH26_09495"/>
<dbReference type="RefSeq" id="WP_044221355.1">
    <property type="nucleotide sequence ID" value="NZ_JRYR02000001.1"/>
</dbReference>
<evidence type="ECO:0000259" key="2">
    <source>
        <dbReference type="Pfam" id="PF22013"/>
    </source>
</evidence>
<dbReference type="SUPFAM" id="SSF53335">
    <property type="entry name" value="S-adenosyl-L-methionine-dependent methyltransferases"/>
    <property type="match status" value="1"/>
</dbReference>
<dbReference type="Gene3D" id="1.10.10.1110">
    <property type="entry name" value="Methyltransferase PG1098, N-terminal domain"/>
    <property type="match status" value="1"/>
</dbReference>
<dbReference type="InterPro" id="IPR054168">
    <property type="entry name" value="PG_1098_Fer"/>
</dbReference>
<sequence>MIIDSLTKQFIQNHEDVNPNEIALKAQKFPEVDIKVAAHQIASRQKAKKKLPTWFENKEVVFPERVPLEQSSSERAAKFKASLVNGKSMIDLTGGMGVDDWAFSFVFDQLVYAERQDYLASVSAQNFKTLGRNNIEVINGDSLEWLGQSEQQFDMIYVDPARRDEHNKKVVMISDCEPNLIDHQDLLQEKAKSVLIKLSPMLDIKQSLRQLNNVSKVWVIAVEGECKEILFYIDHQIEKKNTQIECVDLKSNNTESIFSFILEDEEYTGVELASELYDYLYEPNAAVMKGGAFKSVANQFGLKKVHLNSHLYTSDKLIETFPGRAFKIKASIQVQKKALQKNLPSLKANLSVRNFPQTVDQLKKKLKLKDGGDQYLFATTLFNNDKVLLKCEKIS</sequence>
<dbReference type="AlphaFoldDB" id="A0A1S1YZY5"/>
<evidence type="ECO:0000259" key="1">
    <source>
        <dbReference type="Pfam" id="PF18096"/>
    </source>
</evidence>
<dbReference type="OrthoDB" id="1000417at2"/>
<protein>
    <submittedName>
        <fullName evidence="3">Uncharacterized protein</fullName>
    </submittedName>
</protein>
<organism evidence="3 4">
    <name type="scientific">Flammeovirga pacifica</name>
    <dbReference type="NCBI Taxonomy" id="915059"/>
    <lineage>
        <taxon>Bacteria</taxon>
        <taxon>Pseudomonadati</taxon>
        <taxon>Bacteroidota</taxon>
        <taxon>Cytophagia</taxon>
        <taxon>Cytophagales</taxon>
        <taxon>Flammeovirgaceae</taxon>
        <taxon>Flammeovirga</taxon>
    </lineage>
</organism>
<dbReference type="Pfam" id="PF22013">
    <property type="entry name" value="PG_1098_Fer"/>
    <property type="match status" value="1"/>
</dbReference>
<dbReference type="CDD" id="cd02440">
    <property type="entry name" value="AdoMet_MTases"/>
    <property type="match status" value="1"/>
</dbReference>
<dbReference type="Pfam" id="PF18096">
    <property type="entry name" value="Thump_like"/>
    <property type="match status" value="1"/>
</dbReference>
<keyword evidence="4" id="KW-1185">Reference proteome</keyword>
<proteinExistence type="predicted"/>
<dbReference type="InterPro" id="IPR029063">
    <property type="entry name" value="SAM-dependent_MTases_sf"/>
</dbReference>
<feature type="domain" description="THUMP-like" evidence="1">
    <location>
        <begin position="323"/>
        <end position="393"/>
    </location>
</feature>
<comment type="caution">
    <text evidence="3">The sequence shown here is derived from an EMBL/GenBank/DDBJ whole genome shotgun (WGS) entry which is preliminary data.</text>
</comment>
<dbReference type="InterPro" id="IPR041497">
    <property type="entry name" value="Thump-like"/>
</dbReference>
<dbReference type="Gene3D" id="3.40.50.150">
    <property type="entry name" value="Vaccinia Virus protein VP39"/>
    <property type="match status" value="1"/>
</dbReference>
<dbReference type="Proteomes" id="UP000179797">
    <property type="component" value="Unassembled WGS sequence"/>
</dbReference>
<name>A0A1S1YZY5_FLAPC</name>
<gene>
    <name evidence="3" type="ORF">NH26_09495</name>
</gene>
<dbReference type="EMBL" id="JRYR02000001">
    <property type="protein sequence ID" value="OHX66574.1"/>
    <property type="molecule type" value="Genomic_DNA"/>
</dbReference>
<accession>A0A1S1YZY5</accession>
<evidence type="ECO:0000313" key="4">
    <source>
        <dbReference type="Proteomes" id="UP000179797"/>
    </source>
</evidence>
<evidence type="ECO:0000313" key="3">
    <source>
        <dbReference type="EMBL" id="OHX66574.1"/>
    </source>
</evidence>